<evidence type="ECO:0000256" key="12">
    <source>
        <dbReference type="RuleBase" id="RU361221"/>
    </source>
</evidence>
<feature type="region of interest" description="Disordered" evidence="13">
    <location>
        <begin position="679"/>
        <end position="735"/>
    </location>
</feature>
<dbReference type="InterPro" id="IPR014743">
    <property type="entry name" value="Cl-channel_core"/>
</dbReference>
<evidence type="ECO:0000259" key="14">
    <source>
        <dbReference type="PROSITE" id="PS51371"/>
    </source>
</evidence>
<keyword evidence="9 12" id="KW-0868">Chloride</keyword>
<feature type="transmembrane region" description="Helical" evidence="12">
    <location>
        <begin position="484"/>
        <end position="504"/>
    </location>
</feature>
<evidence type="ECO:0000256" key="10">
    <source>
        <dbReference type="ARBA" id="ARBA00023303"/>
    </source>
</evidence>
<keyword evidence="16" id="KW-1185">Reference proteome</keyword>
<sequence>MDEAPQQQKDEPELALIVVACGIGLATGAAIVAFNIGVHWIRDLVWQDQELLTSNKLRDITETDLWPKIVFAPLLGGLAVGSLGWLIGGYDDTVKPKLTPSTDLQQRLQRGLCEAGNDGLASADELGSKPAATAATSSSSSSSSSGPAAAAGEQWKAAAGAVVRPVARALAAVVTLGSGASLGPEGPSVDIGKSVAQGLGSSLRSRQRHLTSLIAAGSGAGVAAGFNAPISGVFFAVETVLQRQKLPRGGSGSELTPQAAVAAQQEQQRSGLTVAMVLLASVLAAVVSQAGLGSSPAFTVPEYRLESLYELPLYLLFGAICGIVSASCSFSTRVATEAFDELREQNKFEAALTPAMGGLTTGMLALGYPEILYQGFDNVNNILSSNGAYAPGLLIQIVVMKVIATAICRGSGLQGGLYAPSIFIGAALGTAFGLIVNALGDPLGLTIAAPQAYALVGVAALLASNCQVPLTSVLLLFELTRDYLIILPTLAAVGISFWVSSLVAPSVKNAAASRRMNAAAAASAAISTTRLDRAATEAALIGSLQGKLAVTPAPGAAASTAAATAGAAAAAAAAGTVLVLPEGGTSAAAAAVAGGTDKQVGAAELAAAAARSGRKLPVGDALERSCLLVEAEMPVGRALALMEADDQHVAVVLDSDGGVLGLVTREILEQCVTAAEDALNSESAGTGSGSSSRSGSGGSRGSLDSGEDAEVFRELQSGGRGGSRRRGSRKTRGEE</sequence>
<dbReference type="InterPro" id="IPR001807">
    <property type="entry name" value="ClC"/>
</dbReference>
<keyword evidence="10" id="KW-0407">Ion channel</keyword>
<feature type="transmembrane region" description="Helical" evidence="12">
    <location>
        <begin position="452"/>
        <end position="477"/>
    </location>
</feature>
<evidence type="ECO:0000313" key="15">
    <source>
        <dbReference type="EMBL" id="KAI3429266.1"/>
    </source>
</evidence>
<keyword evidence="3 12" id="KW-0813">Transport</keyword>
<evidence type="ECO:0000256" key="11">
    <source>
        <dbReference type="PROSITE-ProRule" id="PRU00703"/>
    </source>
</evidence>
<dbReference type="EMBL" id="SIDB01000008">
    <property type="protein sequence ID" value="KAI3429266.1"/>
    <property type="molecule type" value="Genomic_DNA"/>
</dbReference>
<evidence type="ECO:0000256" key="7">
    <source>
        <dbReference type="ARBA" id="ARBA00023136"/>
    </source>
</evidence>
<comment type="subcellular location">
    <subcellularLocation>
        <location evidence="1 12">Membrane</location>
        <topology evidence="1 12">Multi-pass membrane protein</topology>
    </subcellularLocation>
</comment>
<dbReference type="PANTHER" id="PTHR43427:SF6">
    <property type="entry name" value="CHLORIDE CHANNEL PROTEIN CLC-E"/>
    <property type="match status" value="1"/>
</dbReference>
<feature type="transmembrane region" description="Helical" evidence="12">
    <location>
        <begin position="312"/>
        <end position="336"/>
    </location>
</feature>
<dbReference type="CDD" id="cd00400">
    <property type="entry name" value="Voltage_gated_ClC"/>
    <property type="match status" value="1"/>
</dbReference>
<dbReference type="SUPFAM" id="SSF54631">
    <property type="entry name" value="CBS-domain pair"/>
    <property type="match status" value="1"/>
</dbReference>
<dbReference type="InterPro" id="IPR050368">
    <property type="entry name" value="ClC-type_chloride_channel"/>
</dbReference>
<evidence type="ECO:0000256" key="4">
    <source>
        <dbReference type="ARBA" id="ARBA00022692"/>
    </source>
</evidence>
<feature type="compositionally biased region" description="Basic residues" evidence="13">
    <location>
        <begin position="722"/>
        <end position="735"/>
    </location>
</feature>
<gene>
    <name evidence="15" type="ORF">D9Q98_005363</name>
</gene>
<dbReference type="PRINTS" id="PR00762">
    <property type="entry name" value="CLCHANNEL"/>
</dbReference>
<reference evidence="15" key="1">
    <citation type="journal article" date="2019" name="Plant J.">
        <title>Chlorella vulgaris genome assembly and annotation reveals the molecular basis for metabolic acclimation to high light conditions.</title>
        <authorList>
            <person name="Cecchin M."/>
            <person name="Marcolungo L."/>
            <person name="Rossato M."/>
            <person name="Girolomoni L."/>
            <person name="Cosentino E."/>
            <person name="Cuine S."/>
            <person name="Li-Beisson Y."/>
            <person name="Delledonne M."/>
            <person name="Ballottari M."/>
        </authorList>
    </citation>
    <scope>NUCLEOTIDE SEQUENCE</scope>
    <source>
        <strain evidence="15">211/11P</strain>
    </source>
</reference>
<protein>
    <recommendedName>
        <fullName evidence="12">Chloride channel protein</fullName>
    </recommendedName>
</protein>
<dbReference type="Gene3D" id="1.10.3080.10">
    <property type="entry name" value="Clc chloride channel"/>
    <property type="match status" value="1"/>
</dbReference>
<dbReference type="Gene3D" id="3.10.580.10">
    <property type="entry name" value="CBS-domain"/>
    <property type="match status" value="1"/>
</dbReference>
<evidence type="ECO:0000256" key="13">
    <source>
        <dbReference type="SAM" id="MobiDB-lite"/>
    </source>
</evidence>
<dbReference type="SUPFAM" id="SSF81340">
    <property type="entry name" value="Clc chloride channel"/>
    <property type="match status" value="1"/>
</dbReference>
<feature type="domain" description="CBS" evidence="14">
    <location>
        <begin position="622"/>
        <end position="679"/>
    </location>
</feature>
<dbReference type="Pfam" id="PF00654">
    <property type="entry name" value="Voltage_CLC"/>
    <property type="match status" value="1"/>
</dbReference>
<keyword evidence="6 12" id="KW-0406">Ion transport</keyword>
<keyword evidence="5 12" id="KW-1133">Transmembrane helix</keyword>
<dbReference type="OrthoDB" id="4564at2759"/>
<feature type="transmembrane region" description="Helical" evidence="12">
    <location>
        <begin position="272"/>
        <end position="292"/>
    </location>
</feature>
<dbReference type="AlphaFoldDB" id="A0A9D4TLN5"/>
<evidence type="ECO:0000256" key="1">
    <source>
        <dbReference type="ARBA" id="ARBA00004141"/>
    </source>
</evidence>
<comment type="similarity">
    <text evidence="2 12">Belongs to the chloride channel (TC 2.A.49) family.</text>
</comment>
<dbReference type="Proteomes" id="UP001055712">
    <property type="component" value="Unassembled WGS sequence"/>
</dbReference>
<evidence type="ECO:0000313" key="16">
    <source>
        <dbReference type="Proteomes" id="UP001055712"/>
    </source>
</evidence>
<proteinExistence type="inferred from homology"/>
<accession>A0A9D4TLN5</accession>
<dbReference type="PANTHER" id="PTHR43427">
    <property type="entry name" value="CHLORIDE CHANNEL PROTEIN CLC-E"/>
    <property type="match status" value="1"/>
</dbReference>
<evidence type="ECO:0000256" key="2">
    <source>
        <dbReference type="ARBA" id="ARBA00009476"/>
    </source>
</evidence>
<dbReference type="InterPro" id="IPR046342">
    <property type="entry name" value="CBS_dom_sf"/>
</dbReference>
<keyword evidence="4 12" id="KW-0812">Transmembrane</keyword>
<keyword evidence="8" id="KW-0869">Chloride channel</keyword>
<evidence type="ECO:0000256" key="5">
    <source>
        <dbReference type="ARBA" id="ARBA00022989"/>
    </source>
</evidence>
<feature type="transmembrane region" description="Helical" evidence="12">
    <location>
        <begin position="417"/>
        <end position="440"/>
    </location>
</feature>
<keyword evidence="7 12" id="KW-0472">Membrane</keyword>
<feature type="transmembrane region" description="Helical" evidence="12">
    <location>
        <begin position="348"/>
        <end position="368"/>
    </location>
</feature>
<reference evidence="15" key="2">
    <citation type="submission" date="2020-11" db="EMBL/GenBank/DDBJ databases">
        <authorList>
            <person name="Cecchin M."/>
            <person name="Marcolungo L."/>
            <person name="Rossato M."/>
            <person name="Girolomoni L."/>
            <person name="Cosentino E."/>
            <person name="Cuine S."/>
            <person name="Li-Beisson Y."/>
            <person name="Delledonne M."/>
            <person name="Ballottari M."/>
        </authorList>
    </citation>
    <scope>NUCLEOTIDE SEQUENCE</scope>
    <source>
        <strain evidence="15">211/11P</strain>
        <tissue evidence="15">Whole cell</tissue>
    </source>
</reference>
<feature type="compositionally biased region" description="Low complexity" evidence="13">
    <location>
        <begin position="681"/>
        <end position="694"/>
    </location>
</feature>
<comment type="caution">
    <text evidence="12">Lacks conserved residue(s) required for the propagation of feature annotation.</text>
</comment>
<organism evidence="15 16">
    <name type="scientific">Chlorella vulgaris</name>
    <name type="common">Green alga</name>
    <dbReference type="NCBI Taxonomy" id="3077"/>
    <lineage>
        <taxon>Eukaryota</taxon>
        <taxon>Viridiplantae</taxon>
        <taxon>Chlorophyta</taxon>
        <taxon>core chlorophytes</taxon>
        <taxon>Trebouxiophyceae</taxon>
        <taxon>Chlorellales</taxon>
        <taxon>Chlorellaceae</taxon>
        <taxon>Chlorella clade</taxon>
        <taxon>Chlorella</taxon>
    </lineage>
</organism>
<keyword evidence="11" id="KW-0129">CBS domain</keyword>
<evidence type="ECO:0000256" key="3">
    <source>
        <dbReference type="ARBA" id="ARBA00022448"/>
    </source>
</evidence>
<evidence type="ECO:0000256" key="8">
    <source>
        <dbReference type="ARBA" id="ARBA00023173"/>
    </source>
</evidence>
<feature type="transmembrane region" description="Helical" evidence="12">
    <location>
        <begin position="14"/>
        <end position="41"/>
    </location>
</feature>
<feature type="region of interest" description="Disordered" evidence="13">
    <location>
        <begin position="124"/>
        <end position="148"/>
    </location>
</feature>
<feature type="transmembrane region" description="Helical" evidence="12">
    <location>
        <begin position="65"/>
        <end position="87"/>
    </location>
</feature>
<dbReference type="GO" id="GO:0034707">
    <property type="term" value="C:chloride channel complex"/>
    <property type="evidence" value="ECO:0007669"/>
    <property type="project" value="UniProtKB-KW"/>
</dbReference>
<evidence type="ECO:0000256" key="6">
    <source>
        <dbReference type="ARBA" id="ARBA00023065"/>
    </source>
</evidence>
<comment type="caution">
    <text evidence="15">The sequence shown here is derived from an EMBL/GenBank/DDBJ whole genome shotgun (WGS) entry which is preliminary data.</text>
</comment>
<dbReference type="GO" id="GO:0005254">
    <property type="term" value="F:chloride channel activity"/>
    <property type="evidence" value="ECO:0007669"/>
    <property type="project" value="UniProtKB-UniRule"/>
</dbReference>
<dbReference type="PROSITE" id="PS51371">
    <property type="entry name" value="CBS"/>
    <property type="match status" value="1"/>
</dbReference>
<feature type="transmembrane region" description="Helical" evidence="12">
    <location>
        <begin position="388"/>
        <end position="408"/>
    </location>
</feature>
<dbReference type="InterPro" id="IPR000644">
    <property type="entry name" value="CBS_dom"/>
</dbReference>
<name>A0A9D4TLN5_CHLVU</name>
<evidence type="ECO:0000256" key="9">
    <source>
        <dbReference type="ARBA" id="ARBA00023214"/>
    </source>
</evidence>
<feature type="compositionally biased region" description="Low complexity" evidence="13">
    <location>
        <begin position="130"/>
        <end position="148"/>
    </location>
</feature>
<dbReference type="Pfam" id="PF00571">
    <property type="entry name" value="CBS"/>
    <property type="match status" value="1"/>
</dbReference>